<dbReference type="Proteomes" id="UP000295601">
    <property type="component" value="Unassembled WGS sequence"/>
</dbReference>
<evidence type="ECO:0008006" key="5">
    <source>
        <dbReference type="Google" id="ProtNLM"/>
    </source>
</evidence>
<evidence type="ECO:0000313" key="4">
    <source>
        <dbReference type="Proteomes" id="UP000295601"/>
    </source>
</evidence>
<dbReference type="EMBL" id="SNYA01000003">
    <property type="protein sequence ID" value="TDP93516.1"/>
    <property type="molecule type" value="Genomic_DNA"/>
</dbReference>
<proteinExistence type="predicted"/>
<name>A0A4R6S455_9MICO</name>
<feature type="region of interest" description="Disordered" evidence="1">
    <location>
        <begin position="67"/>
        <end position="118"/>
    </location>
</feature>
<feature type="transmembrane region" description="Helical" evidence="2">
    <location>
        <begin position="44"/>
        <end position="62"/>
    </location>
</feature>
<feature type="compositionally biased region" description="Pro residues" evidence="1">
    <location>
        <begin position="88"/>
        <end position="104"/>
    </location>
</feature>
<organism evidence="3 4">
    <name type="scientific">Leucobacter luti</name>
    <dbReference type="NCBI Taxonomy" id="340320"/>
    <lineage>
        <taxon>Bacteria</taxon>
        <taxon>Bacillati</taxon>
        <taxon>Actinomycetota</taxon>
        <taxon>Actinomycetes</taxon>
        <taxon>Micrococcales</taxon>
        <taxon>Microbacteriaceae</taxon>
        <taxon>Leucobacter</taxon>
    </lineage>
</organism>
<feature type="compositionally biased region" description="Low complexity" evidence="1">
    <location>
        <begin position="67"/>
        <end position="87"/>
    </location>
</feature>
<keyword evidence="2" id="KW-0812">Transmembrane</keyword>
<keyword evidence="2" id="KW-0472">Membrane</keyword>
<keyword evidence="2" id="KW-1133">Transmembrane helix</keyword>
<feature type="compositionally biased region" description="Low complexity" evidence="1">
    <location>
        <begin position="105"/>
        <end position="118"/>
    </location>
</feature>
<dbReference type="AlphaFoldDB" id="A0A4R6S455"/>
<comment type="caution">
    <text evidence="3">The sequence shown here is derived from an EMBL/GenBank/DDBJ whole genome shotgun (WGS) entry which is preliminary data.</text>
</comment>
<feature type="transmembrane region" description="Helical" evidence="2">
    <location>
        <begin position="15"/>
        <end position="35"/>
    </location>
</feature>
<gene>
    <name evidence="3" type="ORF">EDF62_1497</name>
</gene>
<protein>
    <recommendedName>
        <fullName evidence="5">LPXTG-motif cell wall-anchored protein</fullName>
    </recommendedName>
</protein>
<dbReference type="RefSeq" id="WP_133616505.1">
    <property type="nucleotide sequence ID" value="NZ_SNYA01000003.1"/>
</dbReference>
<sequence length="328" mass="34042">MNTVDCLANTGASPWGPLFLGAVAVVLIALGLIAIRGHKRRGRAAALGALALIGALALAPLAPPTAAQAATGDCTPSAAQPTTTQTPTPTPPPTPTPTPTPDPEVTPVTPVAPTSAPVCGAPPVITTPHSDYFTYTTTHVGSVATVTARLKPGLDAFTVDPEAKTAWTFDLSFTPVTVLTPEDLAFTFDGSTGDLAHADTAAFLEAQKAPFTFVVQADYRHTYGVFRGGVRLPEYGETTQPTSYTARYTASQSGQTTNLAYVDAQFDDGYPKAIAYFTADGSIPEDTVVGIVEETAHVSFAQLGVAYVNECGITNTVTATTPYELPNP</sequence>
<evidence type="ECO:0000313" key="3">
    <source>
        <dbReference type="EMBL" id="TDP93516.1"/>
    </source>
</evidence>
<evidence type="ECO:0000256" key="2">
    <source>
        <dbReference type="SAM" id="Phobius"/>
    </source>
</evidence>
<accession>A0A4R6S455</accession>
<evidence type="ECO:0000256" key="1">
    <source>
        <dbReference type="SAM" id="MobiDB-lite"/>
    </source>
</evidence>
<keyword evidence="4" id="KW-1185">Reference proteome</keyword>
<reference evidence="3 4" key="1">
    <citation type="submission" date="2019-03" db="EMBL/GenBank/DDBJ databases">
        <title>Genomic analyses of the natural microbiome of Caenorhabditis elegans.</title>
        <authorList>
            <person name="Samuel B."/>
        </authorList>
    </citation>
    <scope>NUCLEOTIDE SEQUENCE [LARGE SCALE GENOMIC DNA]</scope>
    <source>
        <strain evidence="3 4">JUb18</strain>
    </source>
</reference>